<dbReference type="RefSeq" id="WP_275090064.1">
    <property type="nucleotide sequence ID" value="NZ_CP119078.1"/>
</dbReference>
<dbReference type="PANTHER" id="PTHR10340">
    <property type="entry name" value="SPHINGOMYELIN PHOSPHODIESTERASE"/>
    <property type="match status" value="1"/>
</dbReference>
<evidence type="ECO:0000313" key="6">
    <source>
        <dbReference type="Proteomes" id="UP001222087"/>
    </source>
</evidence>
<feature type="signal peptide" evidence="3">
    <location>
        <begin position="1"/>
        <end position="23"/>
    </location>
</feature>
<organism evidence="5 6">
    <name type="scientific">Legionella cardiaca</name>
    <dbReference type="NCBI Taxonomy" id="1071983"/>
    <lineage>
        <taxon>Bacteria</taxon>
        <taxon>Pseudomonadati</taxon>
        <taxon>Pseudomonadota</taxon>
        <taxon>Gammaproteobacteria</taxon>
        <taxon>Legionellales</taxon>
        <taxon>Legionellaceae</taxon>
        <taxon>Legionella</taxon>
    </lineage>
</organism>
<dbReference type="InterPro" id="IPR029052">
    <property type="entry name" value="Metallo-depent_PP-like"/>
</dbReference>
<accession>A0ABY8AYN1</accession>
<keyword evidence="3" id="KW-0732">Signal</keyword>
<keyword evidence="6" id="KW-1185">Reference proteome</keyword>
<feature type="domain" description="Calcineurin-like phosphoesterase" evidence="4">
    <location>
        <begin position="31"/>
        <end position="293"/>
    </location>
</feature>
<protein>
    <submittedName>
        <fullName evidence="5">Metallophosphoesterase</fullName>
    </submittedName>
</protein>
<proteinExistence type="predicted"/>
<sequence>MKKNTAFLFFLFIFLLCPIAVTAQYSDKESNFLVISDIHLDQASTHVMDISPLKADRNNDLDYPSFEKLILDVENNIKNGVVAQPKFILILGDIAGHMRYSQQSASENEAIVFRVLKDTFPDIPIFYTFGNNDSPKTNYGPFTDSSRGEYNSPYEIAKYAGGWSDGFLSVGTMCAVSKAEHYPCIITENTISGYYSAYIESHLQLISINSVLFSPSRKTTKQEAAEQLQWLDKQLERAKNNHEKALIIMHIPPGNNIQDHSGFWLGEEQTAFLKTVNQYQQTVIGLLASHTHAEELKIIKDRSQNNIAGVYLVAGLSTSHGNEPSVKTFYLSQENEQWQLSNYEAFHFSAEGSNLIFSKLYDYNSYYCNGEVNKLLQCLNNVTPERMDKYLAAGNRNYTGGVIRSPKDIILAAAE</sequence>
<evidence type="ECO:0000259" key="4">
    <source>
        <dbReference type="Pfam" id="PF00149"/>
    </source>
</evidence>
<evidence type="ECO:0000256" key="3">
    <source>
        <dbReference type="SAM" id="SignalP"/>
    </source>
</evidence>
<keyword evidence="1" id="KW-0378">Hydrolase</keyword>
<dbReference type="PANTHER" id="PTHR10340:SF57">
    <property type="entry name" value="METALLOPHOS DOMAIN-CONTAINING PROTEIN"/>
    <property type="match status" value="1"/>
</dbReference>
<evidence type="ECO:0000313" key="5">
    <source>
        <dbReference type="EMBL" id="WED44247.1"/>
    </source>
</evidence>
<dbReference type="InterPro" id="IPR004843">
    <property type="entry name" value="Calcineurin-like_PHP"/>
</dbReference>
<feature type="chain" id="PRO_5045583886" evidence="3">
    <location>
        <begin position="24"/>
        <end position="415"/>
    </location>
</feature>
<gene>
    <name evidence="5" type="ORF">PXX05_05535</name>
</gene>
<dbReference type="Pfam" id="PF00149">
    <property type="entry name" value="Metallophos"/>
    <property type="match status" value="1"/>
</dbReference>
<keyword evidence="2" id="KW-0325">Glycoprotein</keyword>
<name>A0ABY8AYN1_9GAMM</name>
<reference evidence="5 6" key="1">
    <citation type="submission" date="2023-02" db="EMBL/GenBank/DDBJ databases">
        <title>Genome Sequence of L. cardiaca H63T.</title>
        <authorList>
            <person name="Lopez A.E."/>
            <person name="Cianciotto N.P."/>
        </authorList>
    </citation>
    <scope>NUCLEOTIDE SEQUENCE [LARGE SCALE GENOMIC DNA]</scope>
    <source>
        <strain evidence="5 6">H63</strain>
    </source>
</reference>
<dbReference type="SUPFAM" id="SSF56300">
    <property type="entry name" value="Metallo-dependent phosphatases"/>
    <property type="match status" value="1"/>
</dbReference>
<evidence type="ECO:0000256" key="1">
    <source>
        <dbReference type="ARBA" id="ARBA00022801"/>
    </source>
</evidence>
<dbReference type="Gene3D" id="3.60.21.10">
    <property type="match status" value="1"/>
</dbReference>
<dbReference type="EMBL" id="CP119078">
    <property type="protein sequence ID" value="WED44247.1"/>
    <property type="molecule type" value="Genomic_DNA"/>
</dbReference>
<evidence type="ECO:0000256" key="2">
    <source>
        <dbReference type="ARBA" id="ARBA00023180"/>
    </source>
</evidence>
<dbReference type="Proteomes" id="UP001222087">
    <property type="component" value="Chromosome"/>
</dbReference>